<dbReference type="InterPro" id="IPR038459">
    <property type="entry name" value="MT_TRM10-typ_sf"/>
</dbReference>
<evidence type="ECO:0000313" key="7">
    <source>
        <dbReference type="EMBL" id="VDO91104.1"/>
    </source>
</evidence>
<dbReference type="STRING" id="48269.A0A183M3J0"/>
<keyword evidence="8" id="KW-1185">Reference proteome</keyword>
<evidence type="ECO:0000256" key="5">
    <source>
        <dbReference type="ARBA" id="ARBA00048434"/>
    </source>
</evidence>
<dbReference type="EMBL" id="UZAI01005562">
    <property type="protein sequence ID" value="VDO91104.1"/>
    <property type="molecule type" value="Genomic_DNA"/>
</dbReference>
<keyword evidence="3" id="KW-0808">Transferase</keyword>
<evidence type="ECO:0000256" key="2">
    <source>
        <dbReference type="ARBA" id="ARBA00022603"/>
    </source>
</evidence>
<dbReference type="Gene3D" id="3.40.1280.30">
    <property type="match status" value="1"/>
</dbReference>
<dbReference type="GO" id="GO:0002939">
    <property type="term" value="P:tRNA N1-guanine methylation"/>
    <property type="evidence" value="ECO:0007669"/>
    <property type="project" value="TreeGrafter"/>
</dbReference>
<dbReference type="AlphaFoldDB" id="A0A183M3J0"/>
<gene>
    <name evidence="7" type="ORF">SMRZ_LOCUS10616</name>
</gene>
<dbReference type="InterPro" id="IPR028564">
    <property type="entry name" value="MT_TRM10-typ"/>
</dbReference>
<dbReference type="Proteomes" id="UP000277204">
    <property type="component" value="Unassembled WGS sequence"/>
</dbReference>
<feature type="domain" description="SAM-dependent MTase TRM10-type" evidence="6">
    <location>
        <begin position="1"/>
        <end position="62"/>
    </location>
</feature>
<dbReference type="InterPro" id="IPR007356">
    <property type="entry name" value="tRNA_m1G_MeTrfase_euk"/>
</dbReference>
<sequence length="62" mass="6947">RQEAENQGFRAVRLPIGEFTSGKISNPVLAINHVVDIMLAYMANGGDWKEALYSKLPGRFLR</sequence>
<dbReference type="PANTHER" id="PTHR13563">
    <property type="entry name" value="TRNA (GUANINE-9-) METHYLTRANSFERASE"/>
    <property type="match status" value="1"/>
</dbReference>
<dbReference type="PANTHER" id="PTHR13563:SF13">
    <property type="entry name" value="TRNA METHYLTRANSFERASE 10 HOMOLOG A"/>
    <property type="match status" value="1"/>
</dbReference>
<evidence type="ECO:0000256" key="1">
    <source>
        <dbReference type="ARBA" id="ARBA00012797"/>
    </source>
</evidence>
<dbReference type="PROSITE" id="PS51675">
    <property type="entry name" value="SAM_MT_TRM10"/>
    <property type="match status" value="1"/>
</dbReference>
<proteinExistence type="predicted"/>
<dbReference type="GO" id="GO:0000049">
    <property type="term" value="F:tRNA binding"/>
    <property type="evidence" value="ECO:0007669"/>
    <property type="project" value="TreeGrafter"/>
</dbReference>
<evidence type="ECO:0000256" key="3">
    <source>
        <dbReference type="ARBA" id="ARBA00022679"/>
    </source>
</evidence>
<name>A0A183M3J0_9TREM</name>
<evidence type="ECO:0000313" key="8">
    <source>
        <dbReference type="Proteomes" id="UP000277204"/>
    </source>
</evidence>
<dbReference type="GO" id="GO:0005654">
    <property type="term" value="C:nucleoplasm"/>
    <property type="evidence" value="ECO:0007669"/>
    <property type="project" value="TreeGrafter"/>
</dbReference>
<protein>
    <recommendedName>
        <fullName evidence="1">tRNA (guanine(9)-N(1))-methyltransferase</fullName>
        <ecNumber evidence="1">2.1.1.221</ecNumber>
    </recommendedName>
</protein>
<keyword evidence="4" id="KW-0949">S-adenosyl-L-methionine</keyword>
<feature type="non-terminal residue" evidence="7">
    <location>
        <position position="1"/>
    </location>
</feature>
<evidence type="ECO:0000256" key="4">
    <source>
        <dbReference type="ARBA" id="ARBA00022691"/>
    </source>
</evidence>
<comment type="catalytic activity">
    <reaction evidence="5">
        <text>guanosine(9) in tRNA + S-adenosyl-L-methionine = N(1)-methylguanosine(9) in tRNA + S-adenosyl-L-homocysteine + H(+)</text>
        <dbReference type="Rhea" id="RHEA:43156"/>
        <dbReference type="Rhea" id="RHEA-COMP:10367"/>
        <dbReference type="Rhea" id="RHEA-COMP:10368"/>
        <dbReference type="ChEBI" id="CHEBI:15378"/>
        <dbReference type="ChEBI" id="CHEBI:57856"/>
        <dbReference type="ChEBI" id="CHEBI:59789"/>
        <dbReference type="ChEBI" id="CHEBI:73542"/>
        <dbReference type="ChEBI" id="CHEBI:74269"/>
        <dbReference type="EC" id="2.1.1.221"/>
    </reaction>
</comment>
<organism evidence="7 8">
    <name type="scientific">Schistosoma margrebowiei</name>
    <dbReference type="NCBI Taxonomy" id="48269"/>
    <lineage>
        <taxon>Eukaryota</taxon>
        <taxon>Metazoa</taxon>
        <taxon>Spiralia</taxon>
        <taxon>Lophotrochozoa</taxon>
        <taxon>Platyhelminthes</taxon>
        <taxon>Trematoda</taxon>
        <taxon>Digenea</taxon>
        <taxon>Strigeidida</taxon>
        <taxon>Schistosomatoidea</taxon>
        <taxon>Schistosomatidae</taxon>
        <taxon>Schistosoma</taxon>
    </lineage>
</organism>
<reference evidence="7 8" key="1">
    <citation type="submission" date="2018-11" db="EMBL/GenBank/DDBJ databases">
        <authorList>
            <consortium name="Pathogen Informatics"/>
        </authorList>
    </citation>
    <scope>NUCLEOTIDE SEQUENCE [LARGE SCALE GENOMIC DNA]</scope>
    <source>
        <strain evidence="7 8">Zambia</strain>
    </source>
</reference>
<dbReference type="EC" id="2.1.1.221" evidence="1"/>
<accession>A0A183M3J0</accession>
<keyword evidence="2" id="KW-0489">Methyltransferase</keyword>
<evidence type="ECO:0000259" key="6">
    <source>
        <dbReference type="PROSITE" id="PS51675"/>
    </source>
</evidence>